<organism evidence="9 10">
    <name type="scientific">Aureimonas ureilytica</name>
    <dbReference type="NCBI Taxonomy" id="401562"/>
    <lineage>
        <taxon>Bacteria</taxon>
        <taxon>Pseudomonadati</taxon>
        <taxon>Pseudomonadota</taxon>
        <taxon>Alphaproteobacteria</taxon>
        <taxon>Hyphomicrobiales</taxon>
        <taxon>Aurantimonadaceae</taxon>
        <taxon>Aureimonas</taxon>
    </lineage>
</organism>
<protein>
    <submittedName>
        <fullName evidence="9">Glycosyl transferase</fullName>
    </submittedName>
</protein>
<feature type="transmembrane region" description="Helical" evidence="7">
    <location>
        <begin position="425"/>
        <end position="449"/>
    </location>
</feature>
<dbReference type="AlphaFoldDB" id="A0A175R6R4"/>
<evidence type="ECO:0000313" key="10">
    <source>
        <dbReference type="Proteomes" id="UP000078272"/>
    </source>
</evidence>
<dbReference type="RefSeq" id="WP_058636044.1">
    <property type="nucleotide sequence ID" value="NZ_LDPZ01000044.1"/>
</dbReference>
<dbReference type="STRING" id="401562.NS365_08960"/>
<accession>A0A175R6R4</accession>
<dbReference type="PATRIC" id="fig|401562.3.peg.3437"/>
<evidence type="ECO:0000259" key="8">
    <source>
        <dbReference type="Pfam" id="PF13632"/>
    </source>
</evidence>
<evidence type="ECO:0000256" key="5">
    <source>
        <dbReference type="ARBA" id="ARBA00022989"/>
    </source>
</evidence>
<dbReference type="Proteomes" id="UP000078272">
    <property type="component" value="Unassembled WGS sequence"/>
</dbReference>
<keyword evidence="5 7" id="KW-1133">Transmembrane helix</keyword>
<keyword evidence="4 7" id="KW-0812">Transmembrane</keyword>
<dbReference type="Gene3D" id="3.90.550.10">
    <property type="entry name" value="Spore Coat Polysaccharide Biosynthesis Protein SpsA, Chain A"/>
    <property type="match status" value="1"/>
</dbReference>
<dbReference type="EMBL" id="LDPZ01000044">
    <property type="protein sequence ID" value="KTQ87564.1"/>
    <property type="molecule type" value="Genomic_DNA"/>
</dbReference>
<feature type="transmembrane region" description="Helical" evidence="7">
    <location>
        <begin position="346"/>
        <end position="369"/>
    </location>
</feature>
<dbReference type="InterPro" id="IPR029044">
    <property type="entry name" value="Nucleotide-diphossugar_trans"/>
</dbReference>
<evidence type="ECO:0000256" key="1">
    <source>
        <dbReference type="ARBA" id="ARBA00004141"/>
    </source>
</evidence>
<reference evidence="9 10" key="1">
    <citation type="journal article" date="2016" name="Front. Microbiol.">
        <title>Genomic Resource of Rice Seed Associated Bacteria.</title>
        <authorList>
            <person name="Midha S."/>
            <person name="Bansal K."/>
            <person name="Sharma S."/>
            <person name="Kumar N."/>
            <person name="Patil P.P."/>
            <person name="Chaudhry V."/>
            <person name="Patil P.B."/>
        </authorList>
    </citation>
    <scope>NUCLEOTIDE SEQUENCE [LARGE SCALE GENOMIC DNA]</scope>
    <source>
        <strain evidence="9 10">NS226</strain>
    </source>
</reference>
<evidence type="ECO:0000256" key="7">
    <source>
        <dbReference type="SAM" id="Phobius"/>
    </source>
</evidence>
<sequence length="509" mass="57033">MSSLAMAGGADTILVSVFLLSQILYALSLGLGLFFLRLPVDWVNPSEAEGRQPEEHPYIVLFYPVLRELESTMRTTFLSLARIDYPATRYRVVAIPNASDTATVESLRRLAQEFAFLQIVEVPATSDPSWQVVWRSWDENPKAYWWHKGKRAGVRALPPKKTRQLVYAFYTLAEEMAGGEDFLVNYIDADSCPPPDHFLAASAGMRHYDVLQAQNIAGNLLSTLPASWHAFDHMAWDGFLYPHLSARGRQPYWVLGKGLFFRASDLVALGGFHPWITIEDPEVGMRFWANGKRIGIIQNPLIEEVPSTLGHGITQRKRWVCGFFQSLAQPLKDMGMTPWQRFRARLNFGPCLSLSANAIGLPLGLWALAEWKAGVSPVPDWSLALAAFNIATFAVTLGAIYVSVWRRAKLILPQRVDRLRYLLRVNPASLVLWWLIWLVPLAIGFWMFLRDRGLVWERTVKIDANHELVRTVAGSQPAVVRLGADLPIPIPANRNLTGEPQASAGGIAL</sequence>
<feature type="transmembrane region" description="Helical" evidence="7">
    <location>
        <begin position="12"/>
        <end position="36"/>
    </location>
</feature>
<dbReference type="GO" id="GO:0016757">
    <property type="term" value="F:glycosyltransferase activity"/>
    <property type="evidence" value="ECO:0007669"/>
    <property type="project" value="UniProtKB-KW"/>
</dbReference>
<keyword evidence="2" id="KW-0328">Glycosyltransferase</keyword>
<feature type="transmembrane region" description="Helical" evidence="7">
    <location>
        <begin position="381"/>
        <end position="404"/>
    </location>
</feature>
<name>A0A175R6R4_9HYPH</name>
<dbReference type="PANTHER" id="PTHR43867">
    <property type="entry name" value="CELLULOSE SYNTHASE CATALYTIC SUBUNIT A [UDP-FORMING]"/>
    <property type="match status" value="1"/>
</dbReference>
<proteinExistence type="predicted"/>
<evidence type="ECO:0000256" key="3">
    <source>
        <dbReference type="ARBA" id="ARBA00022679"/>
    </source>
</evidence>
<dbReference type="SUPFAM" id="SSF53448">
    <property type="entry name" value="Nucleotide-diphospho-sugar transferases"/>
    <property type="match status" value="1"/>
</dbReference>
<dbReference type="OrthoDB" id="276604at2"/>
<feature type="domain" description="Glycosyltransferase 2-like" evidence="8">
    <location>
        <begin position="184"/>
        <end position="446"/>
    </location>
</feature>
<dbReference type="GO" id="GO:0016020">
    <property type="term" value="C:membrane"/>
    <property type="evidence" value="ECO:0007669"/>
    <property type="project" value="UniProtKB-SubCell"/>
</dbReference>
<comment type="subcellular location">
    <subcellularLocation>
        <location evidence="1">Membrane</location>
        <topology evidence="1">Multi-pass membrane protein</topology>
    </subcellularLocation>
</comment>
<comment type="caution">
    <text evidence="9">The sequence shown here is derived from an EMBL/GenBank/DDBJ whole genome shotgun (WGS) entry which is preliminary data.</text>
</comment>
<dbReference type="InterPro" id="IPR001173">
    <property type="entry name" value="Glyco_trans_2-like"/>
</dbReference>
<keyword evidence="6 7" id="KW-0472">Membrane</keyword>
<dbReference type="Pfam" id="PF13632">
    <property type="entry name" value="Glyco_trans_2_3"/>
    <property type="match status" value="1"/>
</dbReference>
<evidence type="ECO:0000256" key="4">
    <source>
        <dbReference type="ARBA" id="ARBA00022692"/>
    </source>
</evidence>
<keyword evidence="3 9" id="KW-0808">Transferase</keyword>
<dbReference type="PANTHER" id="PTHR43867:SF2">
    <property type="entry name" value="CELLULOSE SYNTHASE CATALYTIC SUBUNIT A [UDP-FORMING]"/>
    <property type="match status" value="1"/>
</dbReference>
<gene>
    <name evidence="9" type="ORF">NS226_17510</name>
</gene>
<evidence type="ECO:0000313" key="9">
    <source>
        <dbReference type="EMBL" id="KTQ87564.1"/>
    </source>
</evidence>
<evidence type="ECO:0000256" key="6">
    <source>
        <dbReference type="ARBA" id="ARBA00023136"/>
    </source>
</evidence>
<evidence type="ECO:0000256" key="2">
    <source>
        <dbReference type="ARBA" id="ARBA00022676"/>
    </source>
</evidence>
<dbReference type="InterPro" id="IPR050321">
    <property type="entry name" value="Glycosyltr_2/OpgH_subfam"/>
</dbReference>